<dbReference type="EMBL" id="OOIL02005599">
    <property type="protein sequence ID" value="VFQ95383.1"/>
    <property type="molecule type" value="Genomic_DNA"/>
</dbReference>
<name>A0A484N2P2_9ASTE</name>
<reference evidence="1 2" key="1">
    <citation type="submission" date="2018-04" db="EMBL/GenBank/DDBJ databases">
        <authorList>
            <person name="Vogel A."/>
        </authorList>
    </citation>
    <scope>NUCLEOTIDE SEQUENCE [LARGE SCALE GENOMIC DNA]</scope>
</reference>
<protein>
    <submittedName>
        <fullName evidence="1">Uncharacterized protein</fullName>
    </submittedName>
</protein>
<sequence length="84" mass="9209">MVEGWLARRIEGSSASPQVVAWRLDGPLMCAMLHTSPSIQLMGFLVSPVEFEPVVPRRTPTARTSTSRFLILVHCSCTGGQHLC</sequence>
<organism evidence="1 2">
    <name type="scientific">Cuscuta campestris</name>
    <dbReference type="NCBI Taxonomy" id="132261"/>
    <lineage>
        <taxon>Eukaryota</taxon>
        <taxon>Viridiplantae</taxon>
        <taxon>Streptophyta</taxon>
        <taxon>Embryophyta</taxon>
        <taxon>Tracheophyta</taxon>
        <taxon>Spermatophyta</taxon>
        <taxon>Magnoliopsida</taxon>
        <taxon>eudicotyledons</taxon>
        <taxon>Gunneridae</taxon>
        <taxon>Pentapetalae</taxon>
        <taxon>asterids</taxon>
        <taxon>lamiids</taxon>
        <taxon>Solanales</taxon>
        <taxon>Convolvulaceae</taxon>
        <taxon>Cuscuteae</taxon>
        <taxon>Cuscuta</taxon>
        <taxon>Cuscuta subgen. Grammica</taxon>
        <taxon>Cuscuta sect. Cleistogrammica</taxon>
    </lineage>
</organism>
<gene>
    <name evidence="1" type="ORF">CCAM_LOCUS37159</name>
</gene>
<dbReference type="Proteomes" id="UP000595140">
    <property type="component" value="Unassembled WGS sequence"/>
</dbReference>
<dbReference type="AlphaFoldDB" id="A0A484N2P2"/>
<evidence type="ECO:0000313" key="1">
    <source>
        <dbReference type="EMBL" id="VFQ95383.1"/>
    </source>
</evidence>
<keyword evidence="2" id="KW-1185">Reference proteome</keyword>
<proteinExistence type="predicted"/>
<evidence type="ECO:0000313" key="2">
    <source>
        <dbReference type="Proteomes" id="UP000595140"/>
    </source>
</evidence>
<accession>A0A484N2P2</accession>